<dbReference type="InterPro" id="IPR002104">
    <property type="entry name" value="Integrase_catalytic"/>
</dbReference>
<dbReference type="RefSeq" id="WP_153406489.1">
    <property type="nucleotide sequence ID" value="NZ_ML762446.1"/>
</dbReference>
<dbReference type="CDD" id="cd01189">
    <property type="entry name" value="INT_ICEBs1_C_like"/>
    <property type="match status" value="1"/>
</dbReference>
<dbReference type="GO" id="GO:0015074">
    <property type="term" value="P:DNA integration"/>
    <property type="evidence" value="ECO:0007669"/>
    <property type="project" value="UniProtKB-KW"/>
</dbReference>
<name>A0A7C8KPY3_9BACI</name>
<evidence type="ECO:0000313" key="8">
    <source>
        <dbReference type="EMBL" id="KAB8126940.1"/>
    </source>
</evidence>
<feature type="domain" description="Core-binding (CB)" evidence="7">
    <location>
        <begin position="60"/>
        <end position="147"/>
    </location>
</feature>
<dbReference type="SUPFAM" id="SSF56349">
    <property type="entry name" value="DNA breaking-rejoining enzymes"/>
    <property type="match status" value="1"/>
</dbReference>
<evidence type="ECO:0000256" key="3">
    <source>
        <dbReference type="ARBA" id="ARBA00023125"/>
    </source>
</evidence>
<evidence type="ECO:0000256" key="4">
    <source>
        <dbReference type="ARBA" id="ARBA00023172"/>
    </source>
</evidence>
<comment type="caution">
    <text evidence="8">The sequence shown here is derived from an EMBL/GenBank/DDBJ whole genome shotgun (WGS) entry which is preliminary data.</text>
</comment>
<keyword evidence="3 5" id="KW-0238">DNA-binding</keyword>
<dbReference type="Pfam" id="PF14659">
    <property type="entry name" value="Phage_int_SAM_3"/>
    <property type="match status" value="1"/>
</dbReference>
<dbReference type="GO" id="GO:0003677">
    <property type="term" value="F:DNA binding"/>
    <property type="evidence" value="ECO:0007669"/>
    <property type="project" value="UniProtKB-UniRule"/>
</dbReference>
<dbReference type="Gene3D" id="1.10.150.130">
    <property type="match status" value="1"/>
</dbReference>
<dbReference type="InterPro" id="IPR011010">
    <property type="entry name" value="DNA_brk_join_enz"/>
</dbReference>
<accession>A0A7C8KPY3</accession>
<dbReference type="Proteomes" id="UP000480246">
    <property type="component" value="Unassembled WGS sequence"/>
</dbReference>
<keyword evidence="2" id="KW-0229">DNA integration</keyword>
<dbReference type="Pfam" id="PF00589">
    <property type="entry name" value="Phage_integrase"/>
    <property type="match status" value="1"/>
</dbReference>
<dbReference type="GO" id="GO:0006310">
    <property type="term" value="P:DNA recombination"/>
    <property type="evidence" value="ECO:0007669"/>
    <property type="project" value="UniProtKB-KW"/>
</dbReference>
<organism evidence="8 9">
    <name type="scientific">Gracilibacillus oryzae</name>
    <dbReference type="NCBI Taxonomy" id="1672701"/>
    <lineage>
        <taxon>Bacteria</taxon>
        <taxon>Bacillati</taxon>
        <taxon>Bacillota</taxon>
        <taxon>Bacilli</taxon>
        <taxon>Bacillales</taxon>
        <taxon>Bacillaceae</taxon>
        <taxon>Gracilibacillus</taxon>
    </lineage>
</organism>
<keyword evidence="4" id="KW-0233">DNA recombination</keyword>
<evidence type="ECO:0000256" key="5">
    <source>
        <dbReference type="PROSITE-ProRule" id="PRU01248"/>
    </source>
</evidence>
<dbReference type="PROSITE" id="PS51898">
    <property type="entry name" value="TYR_RECOMBINASE"/>
    <property type="match status" value="1"/>
</dbReference>
<sequence>MRGGVRKRYGNWYYYFDVGKIDGKRKKIERKAIGAEDKADAERILRQAIAEYENTGIFFEPSETTLHDYLDFWMNEHVELNLKHNTVENYRGVINNHIKPNLGLKKLRSLTPENCQKFINAKFREGFSRKTMTIFHSVLKNSLDKAVYPYQLIKVNPMHYVKIPKFEDKLTTKKDLKILSRDTIKKIISYLQEDDPFYIPFHIGLNTGMRVSEVCALTWDCVDLENGLIKVEKILINVNKKWEFGSPKTKSSYREIEIGQTLINILKKQRNRQKRNKLKYGEFYTDSDFVCTKENGDLVTTYVCKWNGRKLRDKLSIDFNFHSLRHTHATLLMESGAKPKAIQERLGHSRLSVTTDTYSHLTKKMRKEVVDIFESAMHD</sequence>
<dbReference type="OrthoDB" id="9803188at2"/>
<dbReference type="EMBL" id="WEID01000099">
    <property type="protein sequence ID" value="KAB8126940.1"/>
    <property type="molecule type" value="Genomic_DNA"/>
</dbReference>
<keyword evidence="9" id="KW-1185">Reference proteome</keyword>
<dbReference type="PANTHER" id="PTHR30349">
    <property type="entry name" value="PHAGE INTEGRASE-RELATED"/>
    <property type="match status" value="1"/>
</dbReference>
<dbReference type="InterPro" id="IPR013762">
    <property type="entry name" value="Integrase-like_cat_sf"/>
</dbReference>
<dbReference type="PANTHER" id="PTHR30349:SF64">
    <property type="entry name" value="PROPHAGE INTEGRASE INTD-RELATED"/>
    <property type="match status" value="1"/>
</dbReference>
<dbReference type="AlphaFoldDB" id="A0A7C8KPY3"/>
<dbReference type="InterPro" id="IPR010998">
    <property type="entry name" value="Integrase_recombinase_N"/>
</dbReference>
<dbReference type="Gene3D" id="1.10.443.10">
    <property type="entry name" value="Intergrase catalytic core"/>
    <property type="match status" value="1"/>
</dbReference>
<evidence type="ECO:0000256" key="1">
    <source>
        <dbReference type="ARBA" id="ARBA00008857"/>
    </source>
</evidence>
<evidence type="ECO:0000313" key="9">
    <source>
        <dbReference type="Proteomes" id="UP000480246"/>
    </source>
</evidence>
<dbReference type="PROSITE" id="PS51900">
    <property type="entry name" value="CB"/>
    <property type="match status" value="1"/>
</dbReference>
<evidence type="ECO:0000259" key="6">
    <source>
        <dbReference type="PROSITE" id="PS51898"/>
    </source>
</evidence>
<protein>
    <submittedName>
        <fullName evidence="8">Site-specific integrase</fullName>
    </submittedName>
</protein>
<feature type="domain" description="Tyr recombinase" evidence="6">
    <location>
        <begin position="174"/>
        <end position="371"/>
    </location>
</feature>
<proteinExistence type="inferred from homology"/>
<evidence type="ECO:0000259" key="7">
    <source>
        <dbReference type="PROSITE" id="PS51900"/>
    </source>
</evidence>
<dbReference type="InterPro" id="IPR050090">
    <property type="entry name" value="Tyrosine_recombinase_XerCD"/>
</dbReference>
<evidence type="ECO:0000256" key="2">
    <source>
        <dbReference type="ARBA" id="ARBA00022908"/>
    </source>
</evidence>
<comment type="similarity">
    <text evidence="1">Belongs to the 'phage' integrase family.</text>
</comment>
<gene>
    <name evidence="8" type="ORF">F9U64_19170</name>
</gene>
<dbReference type="InterPro" id="IPR004107">
    <property type="entry name" value="Integrase_SAM-like_N"/>
</dbReference>
<reference evidence="8 9" key="1">
    <citation type="submission" date="2019-10" db="EMBL/GenBank/DDBJ databases">
        <title>Gracilibacillus sp. nov. isolated from rice seeds.</title>
        <authorList>
            <person name="He S."/>
        </authorList>
    </citation>
    <scope>NUCLEOTIDE SEQUENCE [LARGE SCALE GENOMIC DNA]</scope>
    <source>
        <strain evidence="8 9">TD8</strain>
    </source>
</reference>
<dbReference type="InterPro" id="IPR044068">
    <property type="entry name" value="CB"/>
</dbReference>